<proteinExistence type="predicted"/>
<protein>
    <submittedName>
        <fullName evidence="1">Uncharacterized protein</fullName>
    </submittedName>
</protein>
<sequence>MASKVLMRPNIPSMNHVAYSGSMVPRSHSSGQLCLPKKRADTTAFRSQSHVSSFITPAMSTGLAKTSSSTSSSRVLLNENLRVFGGTYEFPWSCSCYEHVGVEIALDFFNMQNPSCVHDLGSYISLLKCLKRDQVQKDEENLFNRARESILSRAQNINMEPLKNAASNVVNLVQSQRTEFLKDDTILGLMNSFALYILL</sequence>
<dbReference type="AlphaFoldDB" id="A0A8T2ZJN8"/>
<evidence type="ECO:0000313" key="2">
    <source>
        <dbReference type="Proteomes" id="UP000807159"/>
    </source>
</evidence>
<gene>
    <name evidence="1" type="ORF">H0E87_005644</name>
</gene>
<dbReference type="Proteomes" id="UP000807159">
    <property type="component" value="Chromosome 2"/>
</dbReference>
<reference evidence="1" key="1">
    <citation type="journal article" date="2021" name="J. Hered.">
        <title>Genome Assembly of Salicaceae Populus deltoides (Eastern Cottonwood) I-69 Based on Nanopore Sequencing and Hi-C Technologies.</title>
        <authorList>
            <person name="Bai S."/>
            <person name="Wu H."/>
            <person name="Zhang J."/>
            <person name="Pan Z."/>
            <person name="Zhao W."/>
            <person name="Li Z."/>
            <person name="Tong C."/>
        </authorList>
    </citation>
    <scope>NUCLEOTIDE SEQUENCE</scope>
    <source>
        <tissue evidence="1">Leaf</tissue>
    </source>
</reference>
<accession>A0A8T2ZJN8</accession>
<organism evidence="1 2">
    <name type="scientific">Populus deltoides</name>
    <name type="common">Eastern poplar</name>
    <name type="synonym">Eastern cottonwood</name>
    <dbReference type="NCBI Taxonomy" id="3696"/>
    <lineage>
        <taxon>Eukaryota</taxon>
        <taxon>Viridiplantae</taxon>
        <taxon>Streptophyta</taxon>
        <taxon>Embryophyta</taxon>
        <taxon>Tracheophyta</taxon>
        <taxon>Spermatophyta</taxon>
        <taxon>Magnoliopsida</taxon>
        <taxon>eudicotyledons</taxon>
        <taxon>Gunneridae</taxon>
        <taxon>Pentapetalae</taxon>
        <taxon>rosids</taxon>
        <taxon>fabids</taxon>
        <taxon>Malpighiales</taxon>
        <taxon>Salicaceae</taxon>
        <taxon>Saliceae</taxon>
        <taxon>Populus</taxon>
    </lineage>
</organism>
<evidence type="ECO:0000313" key="1">
    <source>
        <dbReference type="EMBL" id="KAH8517804.1"/>
    </source>
</evidence>
<keyword evidence="2" id="KW-1185">Reference proteome</keyword>
<comment type="caution">
    <text evidence="1">The sequence shown here is derived from an EMBL/GenBank/DDBJ whole genome shotgun (WGS) entry which is preliminary data.</text>
</comment>
<name>A0A8T2ZJN8_POPDE</name>
<dbReference type="EMBL" id="JACEGQ020000002">
    <property type="protein sequence ID" value="KAH8517804.1"/>
    <property type="molecule type" value="Genomic_DNA"/>
</dbReference>